<dbReference type="RefSeq" id="WP_155598898.1">
    <property type="nucleotide sequence ID" value="NZ_RCNR01000005.1"/>
</dbReference>
<evidence type="ECO:0000259" key="2">
    <source>
        <dbReference type="Pfam" id="PF07593"/>
    </source>
</evidence>
<proteinExistence type="predicted"/>
<dbReference type="Pfam" id="PF07593">
    <property type="entry name" value="UnbV_ASPIC"/>
    <property type="match status" value="1"/>
</dbReference>
<reference evidence="3 4" key="1">
    <citation type="journal article" date="2019" name="Mar. Drugs">
        <title>Comparative Genomics and CAZyme Genome Repertoires of Marine Zobellia amurskyensis KMM 3526(T) and Zobellia laminariae KMM 3676(T).</title>
        <authorList>
            <person name="Chernysheva N."/>
            <person name="Bystritskaya E."/>
            <person name="Stenkova A."/>
            <person name="Golovkin I."/>
            <person name="Nedashkovskaya O."/>
            <person name="Isaeva M."/>
        </authorList>
    </citation>
    <scope>NUCLEOTIDE SEQUENCE [LARGE SCALE GENOMIC DNA]</scope>
    <source>
        <strain evidence="3 4">KMM 3526</strain>
    </source>
</reference>
<name>A0A7X2ZRA5_9FLAO</name>
<dbReference type="PANTHER" id="PTHR16026">
    <property type="entry name" value="CARTILAGE ACIDIC PROTEIN 1"/>
    <property type="match status" value="1"/>
</dbReference>
<dbReference type="OrthoDB" id="9816120at2"/>
<dbReference type="InterPro" id="IPR011519">
    <property type="entry name" value="UnbV_ASPIC"/>
</dbReference>
<dbReference type="InterPro" id="IPR027039">
    <property type="entry name" value="Crtac1"/>
</dbReference>
<protein>
    <recommendedName>
        <fullName evidence="2">ASPIC/UnbV domain-containing protein</fullName>
    </recommendedName>
</protein>
<dbReference type="InterPro" id="IPR028994">
    <property type="entry name" value="Integrin_alpha_N"/>
</dbReference>
<dbReference type="Proteomes" id="UP000540519">
    <property type="component" value="Unassembled WGS sequence"/>
</dbReference>
<dbReference type="PROSITE" id="PS51257">
    <property type="entry name" value="PROKAR_LIPOPROTEIN"/>
    <property type="match status" value="1"/>
</dbReference>
<feature type="domain" description="ASPIC/UnbV" evidence="2">
    <location>
        <begin position="532"/>
        <end position="599"/>
    </location>
</feature>
<keyword evidence="1" id="KW-0732">Signal</keyword>
<evidence type="ECO:0000256" key="1">
    <source>
        <dbReference type="ARBA" id="ARBA00022729"/>
    </source>
</evidence>
<dbReference type="Pfam" id="PF13517">
    <property type="entry name" value="FG-GAP_3"/>
    <property type="match status" value="5"/>
</dbReference>
<evidence type="ECO:0000313" key="4">
    <source>
        <dbReference type="Proteomes" id="UP000540519"/>
    </source>
</evidence>
<dbReference type="InterPro" id="IPR013517">
    <property type="entry name" value="FG-GAP"/>
</dbReference>
<dbReference type="SUPFAM" id="SSF69318">
    <property type="entry name" value="Integrin alpha N-terminal domain"/>
    <property type="match status" value="3"/>
</dbReference>
<dbReference type="EMBL" id="RCNR01000005">
    <property type="protein sequence ID" value="MUH34942.1"/>
    <property type="molecule type" value="Genomic_DNA"/>
</dbReference>
<dbReference type="AlphaFoldDB" id="A0A7X2ZRA5"/>
<keyword evidence="4" id="KW-1185">Reference proteome</keyword>
<sequence>MKKVLCLIWVGALSFLIISCSEKKQETPTLFQKLKTSHTGISFKNLLKNTPDLNILNYLYYYNGAGVAAADFNNDGFTDIYFTANEGVDHLYLNKGNLQFTEISQKAGIINSNGWTTGVTHVDINNDGLLDIYICKVGNYKHLKGANLLYVNQGNDNDGIPIFTEEAAKYGLDFSGFSTQAAFFDYDLDGDLDLFLLNHSAYPNRTYGKGAKRNQVDAYSGDRLYRNEHGKFVDVSSETKIFQGEIGYGLGIGVSDINNDGFPDIYVGNDFFENDYLYINQKDGTFEEIISKNDRKLGHTTHFSMGNDLADINNDGLTDIVSLDMLPENLETYKTSGLEYPYPTYQNYLRNGYAPQYMQNTLHLNLGNNNFSEIAHLAGVSATEWSWGALLADYDNDGLKDLFVSNGIKGATNDMDFINFIANDNIQQRIEKGMTKEDMTFIDEMPKKKVPNYFFKNQGDLTFKNMSGVWSDQQASYSNGSIYADLDNDGDLDIVVNNVDQEAFVLENRSVSSSDNHFLKIDFEGPENNLFGIGAKVIAYGHNSPISAENFVSRGYLSAVPPELHLGVGKDSVLDSVKVIWPGGKLQTLKKVRTNQKLTFNISKANGNFYKNSEKLTPSILNNTPDFLGFYHKDSPTLEFNRSPLVPFANTNEGPSVSVADTNADGLDDIFISGAKGQASALFVQQPDGSFKSQQTNLFKEDAINEDVSQVFFDADGDGDQDLIIVSAGNEFKTGKTLQPRFYRNQNGQLKKEDEQFAGLSLNASKISAVDFDNDGDKDVVITADQIPHEFGIPPLQYIFKNDGSGSFTDVSETFGKAFQKIGNVKDFVWKDLNGNGFQDLIVVGHWMRITLFYNDGKSLQLQDNSTLKNTNGWWNTIVADDFDNDGDIDFIAGNWGLNSKFKASKSEPITLYSADFDQNGLTDPIVTHFHQSKETPFASKDELAKQLPYLNKEFLSYKDFAQASISDLFSKEKLTKSNQKKVYELQSLFYENDGVGNFNIKQLPTIAQASTIHDIAVDDFDNDGFKDLLIVGNSTEISTQLGRMDASHGIILRNNQKGSFEWLSNQRFNIEGPARSIAKIKVKNNQFYVIGMNNDVPIFLSKKSSK</sequence>
<dbReference type="Gene3D" id="2.130.10.130">
    <property type="entry name" value="Integrin alpha, N-terminal"/>
    <property type="match status" value="3"/>
</dbReference>
<comment type="caution">
    <text evidence="3">The sequence shown here is derived from an EMBL/GenBank/DDBJ whole genome shotgun (WGS) entry which is preliminary data.</text>
</comment>
<evidence type="ECO:0000313" key="3">
    <source>
        <dbReference type="EMBL" id="MUH34942.1"/>
    </source>
</evidence>
<accession>A0A7X2ZRA5</accession>
<dbReference type="PANTHER" id="PTHR16026:SF0">
    <property type="entry name" value="CARTILAGE ACIDIC PROTEIN 1"/>
    <property type="match status" value="1"/>
</dbReference>
<gene>
    <name evidence="3" type="ORF">D9O36_03735</name>
</gene>
<organism evidence="3 4">
    <name type="scientific">Zobellia amurskyensis</name>
    <dbReference type="NCBI Taxonomy" id="248905"/>
    <lineage>
        <taxon>Bacteria</taxon>
        <taxon>Pseudomonadati</taxon>
        <taxon>Bacteroidota</taxon>
        <taxon>Flavobacteriia</taxon>
        <taxon>Flavobacteriales</taxon>
        <taxon>Flavobacteriaceae</taxon>
        <taxon>Zobellia</taxon>
    </lineage>
</organism>